<dbReference type="InterPro" id="IPR016166">
    <property type="entry name" value="FAD-bd_PCMH"/>
</dbReference>
<dbReference type="Proteomes" id="UP000219327">
    <property type="component" value="Unassembled WGS sequence"/>
</dbReference>
<dbReference type="Pfam" id="PF02913">
    <property type="entry name" value="FAD-oxidase_C"/>
    <property type="match status" value="1"/>
</dbReference>
<evidence type="ECO:0000256" key="1">
    <source>
        <dbReference type="ARBA" id="ARBA00001974"/>
    </source>
</evidence>
<dbReference type="PANTHER" id="PTHR43716:SF1">
    <property type="entry name" value="D-2-HYDROXYGLUTARATE DEHYDROGENASE, MITOCHONDRIAL"/>
    <property type="match status" value="1"/>
</dbReference>
<dbReference type="AlphaFoldDB" id="A0A2A5X0S5"/>
<evidence type="ECO:0000256" key="2">
    <source>
        <dbReference type="ARBA" id="ARBA00008000"/>
    </source>
</evidence>
<evidence type="ECO:0000256" key="4">
    <source>
        <dbReference type="ARBA" id="ARBA00022827"/>
    </source>
</evidence>
<dbReference type="GO" id="GO:0016491">
    <property type="term" value="F:oxidoreductase activity"/>
    <property type="evidence" value="ECO:0007669"/>
    <property type="project" value="UniProtKB-KW"/>
</dbReference>
<dbReference type="InterPro" id="IPR016164">
    <property type="entry name" value="FAD-linked_Oxase-like_C"/>
</dbReference>
<dbReference type="EMBL" id="NTKD01000001">
    <property type="protein sequence ID" value="PDH42198.1"/>
    <property type="molecule type" value="Genomic_DNA"/>
</dbReference>
<dbReference type="FunFam" id="3.30.465.10:FF:000025">
    <property type="entry name" value="FAD-binding oxidoreductase"/>
    <property type="match status" value="1"/>
</dbReference>
<dbReference type="Gene3D" id="3.30.70.2190">
    <property type="match status" value="1"/>
</dbReference>
<accession>A0A2A5X0S5</accession>
<comment type="similarity">
    <text evidence="2">Belongs to the FAD-binding oxidoreductase/transferase type 4 family.</text>
</comment>
<evidence type="ECO:0000256" key="5">
    <source>
        <dbReference type="ARBA" id="ARBA00023002"/>
    </source>
</evidence>
<evidence type="ECO:0000313" key="7">
    <source>
        <dbReference type="EMBL" id="PDH42198.1"/>
    </source>
</evidence>
<evidence type="ECO:0000256" key="3">
    <source>
        <dbReference type="ARBA" id="ARBA00022630"/>
    </source>
</evidence>
<dbReference type="SUPFAM" id="SSF55103">
    <property type="entry name" value="FAD-linked oxidases, C-terminal domain"/>
    <property type="match status" value="1"/>
</dbReference>
<dbReference type="GO" id="GO:0071949">
    <property type="term" value="F:FAD binding"/>
    <property type="evidence" value="ECO:0007669"/>
    <property type="project" value="InterPro"/>
</dbReference>
<proteinExistence type="inferred from homology"/>
<dbReference type="InterPro" id="IPR036318">
    <property type="entry name" value="FAD-bd_PCMH-like_sf"/>
</dbReference>
<dbReference type="SUPFAM" id="SSF56176">
    <property type="entry name" value="FAD-binding/transporter-associated domain-like"/>
    <property type="match status" value="1"/>
</dbReference>
<dbReference type="Gene3D" id="1.10.45.10">
    <property type="entry name" value="Vanillyl-alcohol Oxidase, Chain A, domain 4"/>
    <property type="match status" value="1"/>
</dbReference>
<feature type="domain" description="FAD-binding PCMH-type" evidence="6">
    <location>
        <begin position="37"/>
        <end position="216"/>
    </location>
</feature>
<comment type="caution">
    <text evidence="7">The sequence shown here is derived from an EMBL/GenBank/DDBJ whole genome shotgun (WGS) entry which is preliminary data.</text>
</comment>
<dbReference type="Gene3D" id="3.30.70.2740">
    <property type="match status" value="1"/>
</dbReference>
<dbReference type="Pfam" id="PF01565">
    <property type="entry name" value="FAD_binding_4"/>
    <property type="match status" value="1"/>
</dbReference>
<keyword evidence="5" id="KW-0560">Oxidoreductase</keyword>
<dbReference type="InterPro" id="IPR051264">
    <property type="entry name" value="FAD-oxidored/transferase_4"/>
</dbReference>
<organism evidence="7 8">
    <name type="scientific">OM182 bacterium MED-G24</name>
    <dbReference type="NCBI Taxonomy" id="1986255"/>
    <lineage>
        <taxon>Bacteria</taxon>
        <taxon>Pseudomonadati</taxon>
        <taxon>Pseudomonadota</taxon>
        <taxon>Gammaproteobacteria</taxon>
        <taxon>OMG group</taxon>
        <taxon>OM182 clade</taxon>
    </lineage>
</organism>
<dbReference type="PANTHER" id="PTHR43716">
    <property type="entry name" value="D-2-HYDROXYGLUTARATE DEHYDROGENASE, MITOCHONDRIAL"/>
    <property type="match status" value="1"/>
</dbReference>
<gene>
    <name evidence="7" type="ORF">CNE99_00325</name>
</gene>
<dbReference type="GO" id="GO:0022904">
    <property type="term" value="P:respiratory electron transport chain"/>
    <property type="evidence" value="ECO:0007669"/>
    <property type="project" value="TreeGrafter"/>
</dbReference>
<dbReference type="InterPro" id="IPR006094">
    <property type="entry name" value="Oxid_FAD_bind_N"/>
</dbReference>
<keyword evidence="4" id="KW-0274">FAD</keyword>
<evidence type="ECO:0000313" key="8">
    <source>
        <dbReference type="Proteomes" id="UP000219327"/>
    </source>
</evidence>
<evidence type="ECO:0000259" key="6">
    <source>
        <dbReference type="PROSITE" id="PS51387"/>
    </source>
</evidence>
<dbReference type="InterPro" id="IPR004113">
    <property type="entry name" value="FAD-bd_oxidored_4_C"/>
</dbReference>
<reference evidence="7 8" key="1">
    <citation type="submission" date="2017-08" db="EMBL/GenBank/DDBJ databases">
        <title>Fine stratification of microbial communities through a metagenomic profile of the photic zone.</title>
        <authorList>
            <person name="Haro-Moreno J.M."/>
            <person name="Lopez-Perez M."/>
            <person name="De La Torre J."/>
            <person name="Picazo A."/>
            <person name="Camacho A."/>
            <person name="Rodriguez-Valera F."/>
        </authorList>
    </citation>
    <scope>NUCLEOTIDE SEQUENCE [LARGE SCALE GENOMIC DNA]</scope>
    <source>
        <strain evidence="7">MED-G24</strain>
    </source>
</reference>
<keyword evidence="3" id="KW-0285">Flavoprotein</keyword>
<dbReference type="InterPro" id="IPR016169">
    <property type="entry name" value="FAD-bd_PCMH_sub2"/>
</dbReference>
<dbReference type="PROSITE" id="PS51387">
    <property type="entry name" value="FAD_PCMH"/>
    <property type="match status" value="1"/>
</dbReference>
<sequence length="461" mass="50229">MMANSLASDLAAIVGDANIATSTGDLEAYGRDWTRFYQPDPSMVVFPKTAEQLVQLVAIANERHLALVPSGGRTGLSGGAVAREREIVVSFDRMNRIHSFDPVDHTVLVEPGVVTASLQAYAEDQSLAYPVDFASAGSSQIGGNIATNAGGIKVLRYGLTRDQIAGLKVVTGKGDVLNLNQGLIKNATGYDLRHLFIGSEGTLGFIVEATIRLSAPPPDLNVLLLAVPGMDSVMRVFDVFRRKASLTAFEFFSDQAMNHVLSHQNIGAPFGDRSDYYVLLELEETSLEGAMTAFEACLEEGTVIDGVVSQSEQQRVDLWRYREGISESITPHTPYKNDLAVRISRVPEFLAAVSDTVSARYPDFELIWFGHIGDGNLHLNILRPADWSIESFKAECDSVSDEVMAVVARFEGSVSAEHGVGLLKRDQLHFSRSPAEIEMMLGLKQVFDPNNVMNPGKLLPR</sequence>
<dbReference type="Gene3D" id="3.30.465.10">
    <property type="match status" value="1"/>
</dbReference>
<comment type="cofactor">
    <cofactor evidence="1">
        <name>FAD</name>
        <dbReference type="ChEBI" id="CHEBI:57692"/>
    </cofactor>
</comment>
<dbReference type="FunFam" id="1.10.45.10:FF:000001">
    <property type="entry name" value="D-lactate dehydrogenase mitochondrial"/>
    <property type="match status" value="1"/>
</dbReference>
<protein>
    <submittedName>
        <fullName evidence="7">FAD-binding oxidoreductase</fullName>
    </submittedName>
</protein>
<name>A0A2A5X0S5_9GAMM</name>
<dbReference type="InterPro" id="IPR016171">
    <property type="entry name" value="Vanillyl_alc_oxidase_C-sub2"/>
</dbReference>